<dbReference type="PIRSF" id="PIRSF006443">
    <property type="entry name" value="MoaB"/>
    <property type="match status" value="1"/>
</dbReference>
<dbReference type="eggNOG" id="arCOG00214">
    <property type="taxonomic scope" value="Archaea"/>
</dbReference>
<dbReference type="GO" id="GO:0005829">
    <property type="term" value="C:cytosol"/>
    <property type="evidence" value="ECO:0007669"/>
    <property type="project" value="TreeGrafter"/>
</dbReference>
<keyword evidence="5" id="KW-1185">Reference proteome</keyword>
<dbReference type="NCBIfam" id="TIGR00177">
    <property type="entry name" value="molyb_syn"/>
    <property type="match status" value="1"/>
</dbReference>
<dbReference type="SMART" id="SM00852">
    <property type="entry name" value="MoCF_biosynth"/>
    <property type="match status" value="1"/>
</dbReference>
<dbReference type="KEGG" id="mpl:Mpal_2796"/>
<dbReference type="InterPro" id="IPR036425">
    <property type="entry name" value="MoaB/Mog-like_dom_sf"/>
</dbReference>
<dbReference type="PROSITE" id="PS01078">
    <property type="entry name" value="MOCF_BIOSYNTHESIS_1"/>
    <property type="match status" value="1"/>
</dbReference>
<evidence type="ECO:0000313" key="5">
    <source>
        <dbReference type="Proteomes" id="UP000002457"/>
    </source>
</evidence>
<dbReference type="OrthoDB" id="205337at2157"/>
<dbReference type="InterPro" id="IPR008284">
    <property type="entry name" value="MoCF_biosynth_CS"/>
</dbReference>
<dbReference type="InterPro" id="IPR012245">
    <property type="entry name" value="MoaB"/>
</dbReference>
<comment type="similarity">
    <text evidence="1">Belongs to the MoaB/Mog family.</text>
</comment>
<dbReference type="CDD" id="cd00886">
    <property type="entry name" value="MogA_MoaB"/>
    <property type="match status" value="1"/>
</dbReference>
<dbReference type="AlphaFoldDB" id="B8GGD3"/>
<dbReference type="PANTHER" id="PTHR43232">
    <property type="entry name" value="MOLYBDENUM COFACTOR BIOSYNTHESIS PROTEIN B"/>
    <property type="match status" value="1"/>
</dbReference>
<evidence type="ECO:0000259" key="3">
    <source>
        <dbReference type="SMART" id="SM00852"/>
    </source>
</evidence>
<organism evidence="4 5">
    <name type="scientific">Methanosphaerula palustris (strain ATCC BAA-1556 / DSM 19958 / E1-9c)</name>
    <dbReference type="NCBI Taxonomy" id="521011"/>
    <lineage>
        <taxon>Archaea</taxon>
        <taxon>Methanobacteriati</taxon>
        <taxon>Methanobacteriota</taxon>
        <taxon>Stenosarchaea group</taxon>
        <taxon>Methanomicrobia</taxon>
        <taxon>Methanomicrobiales</taxon>
        <taxon>Methanoregulaceae</taxon>
        <taxon>Methanosphaerula</taxon>
    </lineage>
</organism>
<dbReference type="HOGENOM" id="CLU_077358_2_3_2"/>
<reference evidence="4 5" key="1">
    <citation type="journal article" date="2015" name="Genome Announc.">
        <title>Complete Genome Sequence of Methanosphaerula palustris E1-9CT, a Hydrogenotrophic Methanogen Isolated from a Minerotrophic Fen Peatland.</title>
        <authorList>
            <person name="Cadillo-Quiroz H."/>
            <person name="Browne P."/>
            <person name="Kyrpides N."/>
            <person name="Woyke T."/>
            <person name="Goodwin L."/>
            <person name="Detter C."/>
            <person name="Yavitt J.B."/>
            <person name="Zinder S.H."/>
        </authorList>
    </citation>
    <scope>NUCLEOTIDE SEQUENCE [LARGE SCALE GENOMIC DNA]</scope>
    <source>
        <strain evidence="5">ATCC BAA-1556 / DSM 19958 / E1-9c</strain>
    </source>
</reference>
<sequence>MDSEHIKEVMIEAAVITVSTTRDSISDSSGALIRDLLTGAGIRISYYVVIPDQIPQIREEFFTALKKANCIIFNGGTGLTHDDCTIEAITPLLEKRMDGFGEIFRQLSLEQVGTAAILSRAVAGVTSGKAIFCIPGSNGAVTLATSELIIPQIRHIVTHATR</sequence>
<proteinExistence type="inferred from homology"/>
<dbReference type="PANTHER" id="PTHR43232:SF2">
    <property type="entry name" value="MOLYBDENUM COFACTOR BIOSYNTHESIS PROTEIN B"/>
    <property type="match status" value="1"/>
</dbReference>
<dbReference type="GeneID" id="7271382"/>
<name>B8GGD3_METPE</name>
<dbReference type="SUPFAM" id="SSF53218">
    <property type="entry name" value="Molybdenum cofactor biosynthesis proteins"/>
    <property type="match status" value="1"/>
</dbReference>
<dbReference type="Gene3D" id="3.40.980.10">
    <property type="entry name" value="MoaB/Mog-like domain"/>
    <property type="match status" value="1"/>
</dbReference>
<dbReference type="GO" id="GO:0006777">
    <property type="term" value="P:Mo-molybdopterin cofactor biosynthetic process"/>
    <property type="evidence" value="ECO:0007669"/>
    <property type="project" value="UniProtKB-KW"/>
</dbReference>
<dbReference type="Proteomes" id="UP000002457">
    <property type="component" value="Chromosome"/>
</dbReference>
<dbReference type="EMBL" id="CP001338">
    <property type="protein sequence ID" value="ACL18051.1"/>
    <property type="molecule type" value="Genomic_DNA"/>
</dbReference>
<accession>B8GGD3</accession>
<keyword evidence="2" id="KW-0501">Molybdenum cofactor biosynthesis</keyword>
<evidence type="ECO:0000256" key="1">
    <source>
        <dbReference type="ARBA" id="ARBA00006112"/>
    </source>
</evidence>
<evidence type="ECO:0000313" key="4">
    <source>
        <dbReference type="EMBL" id="ACL18051.1"/>
    </source>
</evidence>
<evidence type="ECO:0000256" key="2">
    <source>
        <dbReference type="ARBA" id="ARBA00023150"/>
    </source>
</evidence>
<dbReference type="RefSeq" id="WP_012619370.1">
    <property type="nucleotide sequence ID" value="NC_011832.1"/>
</dbReference>
<dbReference type="Pfam" id="PF00994">
    <property type="entry name" value="MoCF_biosynth"/>
    <property type="match status" value="1"/>
</dbReference>
<feature type="domain" description="MoaB/Mog" evidence="3">
    <location>
        <begin position="14"/>
        <end position="156"/>
    </location>
</feature>
<dbReference type="STRING" id="521011.Mpal_2796"/>
<gene>
    <name evidence="4" type="ordered locus">Mpal_2796</name>
</gene>
<dbReference type="InterPro" id="IPR001453">
    <property type="entry name" value="MoaB/Mog_dom"/>
</dbReference>
<protein>
    <submittedName>
        <fullName evidence="4">Molybdenum cofactor synthesis domain protein</fullName>
    </submittedName>
</protein>